<keyword evidence="1" id="KW-0812">Transmembrane</keyword>
<gene>
    <name evidence="2" type="ORF">EDC18_101429</name>
</gene>
<comment type="caution">
    <text evidence="2">The sequence shown here is derived from an EMBL/GenBank/DDBJ whole genome shotgun (WGS) entry which is preliminary data.</text>
</comment>
<evidence type="ECO:0000313" key="2">
    <source>
        <dbReference type="EMBL" id="TCT17131.1"/>
    </source>
</evidence>
<protein>
    <submittedName>
        <fullName evidence="2">Uncharacterized protein</fullName>
    </submittedName>
</protein>
<name>A0A4R3MPH5_9FIRM</name>
<keyword evidence="3" id="KW-1185">Reference proteome</keyword>
<dbReference type="RefSeq" id="WP_132249767.1">
    <property type="nucleotide sequence ID" value="NZ_SMAL01000001.1"/>
</dbReference>
<dbReference type="OrthoDB" id="9939968at2"/>
<evidence type="ECO:0000256" key="1">
    <source>
        <dbReference type="SAM" id="Phobius"/>
    </source>
</evidence>
<organism evidence="2 3">
    <name type="scientific">Natranaerovirga pectinivora</name>
    <dbReference type="NCBI Taxonomy" id="682400"/>
    <lineage>
        <taxon>Bacteria</taxon>
        <taxon>Bacillati</taxon>
        <taxon>Bacillota</taxon>
        <taxon>Clostridia</taxon>
        <taxon>Lachnospirales</taxon>
        <taxon>Natranaerovirgaceae</taxon>
        <taxon>Natranaerovirga</taxon>
    </lineage>
</organism>
<keyword evidence="1" id="KW-1133">Transmembrane helix</keyword>
<accession>A0A4R3MPH5</accession>
<feature type="transmembrane region" description="Helical" evidence="1">
    <location>
        <begin position="6"/>
        <end position="26"/>
    </location>
</feature>
<dbReference type="Proteomes" id="UP000294902">
    <property type="component" value="Unassembled WGS sequence"/>
</dbReference>
<keyword evidence="1" id="KW-0472">Membrane</keyword>
<reference evidence="2 3" key="1">
    <citation type="submission" date="2019-03" db="EMBL/GenBank/DDBJ databases">
        <title>Genomic Encyclopedia of Type Strains, Phase IV (KMG-IV): sequencing the most valuable type-strain genomes for metagenomic binning, comparative biology and taxonomic classification.</title>
        <authorList>
            <person name="Goeker M."/>
        </authorList>
    </citation>
    <scope>NUCLEOTIDE SEQUENCE [LARGE SCALE GENOMIC DNA]</scope>
    <source>
        <strain evidence="2 3">DSM 24629</strain>
    </source>
</reference>
<dbReference type="EMBL" id="SMAL01000001">
    <property type="protein sequence ID" value="TCT17131.1"/>
    <property type="molecule type" value="Genomic_DNA"/>
</dbReference>
<dbReference type="AlphaFoldDB" id="A0A4R3MPH5"/>
<evidence type="ECO:0000313" key="3">
    <source>
        <dbReference type="Proteomes" id="UP000294902"/>
    </source>
</evidence>
<proteinExistence type="predicted"/>
<sequence length="99" mass="11764">MNQNIPMSLYWIISSVIVLFIGMTYFKNLYIKYLPDFKFRVFLKDGTNIQCEELTKRKGKIVLEINMIIAETKCIKKKFIEKPLDEVDWIEAEVILNKI</sequence>